<dbReference type="InterPro" id="IPR005325">
    <property type="entry name" value="DUF308_memb"/>
</dbReference>
<feature type="transmembrane region" description="Helical" evidence="1">
    <location>
        <begin position="162"/>
        <end position="180"/>
    </location>
</feature>
<keyword evidence="1" id="KW-1133">Transmembrane helix</keyword>
<feature type="transmembrane region" description="Helical" evidence="1">
    <location>
        <begin position="135"/>
        <end position="156"/>
    </location>
</feature>
<dbReference type="RefSeq" id="WP_149680732.1">
    <property type="nucleotide sequence ID" value="NZ_CP178397.1"/>
</dbReference>
<keyword evidence="4" id="KW-1185">Reference proteome</keyword>
<feature type="transmembrane region" description="Helical" evidence="1">
    <location>
        <begin position="102"/>
        <end position="123"/>
    </location>
</feature>
<protein>
    <submittedName>
        <fullName evidence="2">HdeD family acid-resistance protein</fullName>
    </submittedName>
</protein>
<dbReference type="EMBL" id="WSUT01000005">
    <property type="protein sequence ID" value="MWC45085.1"/>
    <property type="molecule type" value="Genomic_DNA"/>
</dbReference>
<reference evidence="2 5" key="2">
    <citation type="submission" date="2019-12" db="EMBL/GenBank/DDBJ databases">
        <authorList>
            <person name="Zheng J."/>
        </authorList>
    </citation>
    <scope>NUCLEOTIDE SEQUENCE [LARGE SCALE GENOMIC DNA]</scope>
    <source>
        <strain evidence="2 5">DSM 27347</strain>
    </source>
</reference>
<evidence type="ECO:0000256" key="1">
    <source>
        <dbReference type="SAM" id="Phobius"/>
    </source>
</evidence>
<dbReference type="PANTHER" id="PTHR34989:SF1">
    <property type="entry name" value="PROTEIN HDED"/>
    <property type="match status" value="1"/>
</dbReference>
<evidence type="ECO:0000313" key="2">
    <source>
        <dbReference type="EMBL" id="MWC45085.1"/>
    </source>
</evidence>
<keyword evidence="1" id="KW-0812">Transmembrane</keyword>
<dbReference type="Proteomes" id="UP000323502">
    <property type="component" value="Unassembled WGS sequence"/>
</dbReference>
<dbReference type="OrthoDB" id="7581334at2"/>
<feature type="transmembrane region" description="Helical" evidence="1">
    <location>
        <begin position="78"/>
        <end position="96"/>
    </location>
</feature>
<reference evidence="3 4" key="1">
    <citation type="submission" date="2016-10" db="EMBL/GenBank/DDBJ databases">
        <authorList>
            <person name="Varghese N."/>
            <person name="Submissions S."/>
        </authorList>
    </citation>
    <scope>NUCLEOTIDE SEQUENCE [LARGE SCALE GENOMIC DNA]</scope>
    <source>
        <strain evidence="3 4">S7-754</strain>
    </source>
</reference>
<feature type="transmembrane region" description="Helical" evidence="1">
    <location>
        <begin position="21"/>
        <end position="41"/>
    </location>
</feature>
<accession>A0A1G7EPF5</accession>
<dbReference type="Pfam" id="PF03729">
    <property type="entry name" value="DUF308"/>
    <property type="match status" value="2"/>
</dbReference>
<evidence type="ECO:0000313" key="3">
    <source>
        <dbReference type="EMBL" id="SDE65326.1"/>
    </source>
</evidence>
<feature type="transmembrane region" description="Helical" evidence="1">
    <location>
        <begin position="47"/>
        <end position="71"/>
    </location>
</feature>
<evidence type="ECO:0000313" key="5">
    <source>
        <dbReference type="Proteomes" id="UP000436801"/>
    </source>
</evidence>
<dbReference type="InterPro" id="IPR052712">
    <property type="entry name" value="Acid_resist_chaperone_HdeD"/>
</dbReference>
<dbReference type="EMBL" id="FNBI01000001">
    <property type="protein sequence ID" value="SDE65326.1"/>
    <property type="molecule type" value="Genomic_DNA"/>
</dbReference>
<keyword evidence="1" id="KW-0472">Membrane</keyword>
<proteinExistence type="predicted"/>
<dbReference type="PANTHER" id="PTHR34989">
    <property type="entry name" value="PROTEIN HDED"/>
    <property type="match status" value="1"/>
</dbReference>
<dbReference type="Proteomes" id="UP000436801">
    <property type="component" value="Unassembled WGS sequence"/>
</dbReference>
<dbReference type="AlphaFoldDB" id="A0A1G7EPF5"/>
<sequence length="191" mass="19647">MTDASQDPQMSIGTPRVGSGWGWILGYGILSAAIGVAAFAWPFSATLAATLVIGACFIAAGIVSIGAGIFGQGHEGRGYAIGFGLLSLFIGLIMAFEPATGALSLTLLVAVWLGLRGILEIVWGRRMRRGRGAMFALGALNIVLALVVLATLPWSALTLPGYILGLSFLFGGITAIVSALNHKKGADAFAL</sequence>
<gene>
    <name evidence="2" type="ORF">GQR91_15800</name>
    <name evidence="3" type="ORF">SAMN05216557_10142</name>
</gene>
<organism evidence="3 4">
    <name type="scientific">Sphingomonas carotinifaciens</name>
    <dbReference type="NCBI Taxonomy" id="1166323"/>
    <lineage>
        <taxon>Bacteria</taxon>
        <taxon>Pseudomonadati</taxon>
        <taxon>Pseudomonadota</taxon>
        <taxon>Alphaproteobacteria</taxon>
        <taxon>Sphingomonadales</taxon>
        <taxon>Sphingomonadaceae</taxon>
        <taxon>Sphingomonas</taxon>
    </lineage>
</organism>
<dbReference type="GO" id="GO:0005886">
    <property type="term" value="C:plasma membrane"/>
    <property type="evidence" value="ECO:0007669"/>
    <property type="project" value="TreeGrafter"/>
</dbReference>
<name>A0A1G7EPF5_9SPHN</name>
<evidence type="ECO:0000313" key="4">
    <source>
        <dbReference type="Proteomes" id="UP000323502"/>
    </source>
</evidence>